<keyword evidence="2" id="KW-0378">Hydrolase</keyword>
<accession>A0ABP6TZD5</accession>
<dbReference type="SUPFAM" id="SSF56601">
    <property type="entry name" value="beta-lactamase/transpeptidase-like"/>
    <property type="match status" value="1"/>
</dbReference>
<dbReference type="Pfam" id="PF00144">
    <property type="entry name" value="Beta-lactamase"/>
    <property type="match status" value="1"/>
</dbReference>
<evidence type="ECO:0000259" key="1">
    <source>
        <dbReference type="Pfam" id="PF00144"/>
    </source>
</evidence>
<name>A0ABP6TZD5_9ACTN</name>
<dbReference type="GO" id="GO:0016787">
    <property type="term" value="F:hydrolase activity"/>
    <property type="evidence" value="ECO:0007669"/>
    <property type="project" value="UniProtKB-KW"/>
</dbReference>
<evidence type="ECO:0000313" key="3">
    <source>
        <dbReference type="Proteomes" id="UP001501455"/>
    </source>
</evidence>
<feature type="domain" description="Beta-lactamase-related" evidence="1">
    <location>
        <begin position="9"/>
        <end position="356"/>
    </location>
</feature>
<proteinExistence type="predicted"/>
<dbReference type="InterPro" id="IPR012338">
    <property type="entry name" value="Beta-lactam/transpept-like"/>
</dbReference>
<dbReference type="PANTHER" id="PTHR43319">
    <property type="entry name" value="BETA-LACTAMASE-RELATED"/>
    <property type="match status" value="1"/>
</dbReference>
<organism evidence="2 3">
    <name type="scientific">Streptomyces prasinosporus</name>
    <dbReference type="NCBI Taxonomy" id="68256"/>
    <lineage>
        <taxon>Bacteria</taxon>
        <taxon>Bacillati</taxon>
        <taxon>Actinomycetota</taxon>
        <taxon>Actinomycetes</taxon>
        <taxon>Kitasatosporales</taxon>
        <taxon>Streptomycetaceae</taxon>
        <taxon>Streptomyces</taxon>
        <taxon>Streptomyces albogriseolus group</taxon>
    </lineage>
</organism>
<gene>
    <name evidence="2" type="ORF">GCM10019016_071390</name>
</gene>
<dbReference type="EMBL" id="BAAAXF010000051">
    <property type="protein sequence ID" value="GAA3500034.1"/>
    <property type="molecule type" value="Genomic_DNA"/>
</dbReference>
<dbReference type="Gene3D" id="3.40.710.10">
    <property type="entry name" value="DD-peptidase/beta-lactamase superfamily"/>
    <property type="match status" value="1"/>
</dbReference>
<reference evidence="3" key="1">
    <citation type="journal article" date="2019" name="Int. J. Syst. Evol. Microbiol.">
        <title>The Global Catalogue of Microorganisms (GCM) 10K type strain sequencing project: providing services to taxonomists for standard genome sequencing and annotation.</title>
        <authorList>
            <consortium name="The Broad Institute Genomics Platform"/>
            <consortium name="The Broad Institute Genome Sequencing Center for Infectious Disease"/>
            <person name="Wu L."/>
            <person name="Ma J."/>
        </authorList>
    </citation>
    <scope>NUCLEOTIDE SEQUENCE [LARGE SCALE GENOMIC DNA]</scope>
    <source>
        <strain evidence="3">JCM 4816</strain>
    </source>
</reference>
<evidence type="ECO:0000313" key="2">
    <source>
        <dbReference type="EMBL" id="GAA3500034.1"/>
    </source>
</evidence>
<keyword evidence="3" id="KW-1185">Reference proteome</keyword>
<comment type="caution">
    <text evidence="2">The sequence shown here is derived from an EMBL/GenBank/DDBJ whole genome shotgun (WGS) entry which is preliminary data.</text>
</comment>
<dbReference type="PANTHER" id="PTHR43319:SF3">
    <property type="entry name" value="BETA-LACTAMASE-RELATED DOMAIN-CONTAINING PROTEIN"/>
    <property type="match status" value="1"/>
</dbReference>
<protein>
    <submittedName>
        <fullName evidence="2">Serine hydrolase domain-containing protein</fullName>
    </submittedName>
</protein>
<dbReference type="InterPro" id="IPR052907">
    <property type="entry name" value="Beta-lactamase/esterase"/>
</dbReference>
<sequence>MSDLQKLVQDALDELTESGAETGLQVAVYVDGELAVDAVSGVADPETGRPVTSDTPFWSASTGKGVTATVVHTLVEKDLFDYDTPIAQLWPEFAAHGKEGATIGHALTHSAGVPGLPGDLTPDDLSDWDKMTSIVASAEPWWEPGTQSGYHSVTFGYLLGEIVRRATGKPISQVLREEVTAPLGIEKELFLGVPEAELDRLAKLEDAPVDPNAFGDLPEDFPLFKTAPPAIMPNAAYGNRPDILTADIPAGGTMTARGVARMYAALMGEVDGVRLVSQERLEQITALAVDSLDQVVFAPSPKALGYFLGRPGSDPQQTLTVFGAQGMGGSAAYADTRTKVAFALTKNRFNPTEASAVERVSGIVAEAVAGV</sequence>
<dbReference type="RefSeq" id="WP_345580999.1">
    <property type="nucleotide sequence ID" value="NZ_BAAAXF010000051.1"/>
</dbReference>
<dbReference type="Proteomes" id="UP001501455">
    <property type="component" value="Unassembled WGS sequence"/>
</dbReference>
<dbReference type="InterPro" id="IPR001466">
    <property type="entry name" value="Beta-lactam-related"/>
</dbReference>